<gene>
    <name evidence="4" type="ORF">SPHA_33383</name>
</gene>
<evidence type="ECO:0000256" key="1">
    <source>
        <dbReference type="PROSITE-ProRule" id="PRU10141"/>
    </source>
</evidence>
<dbReference type="InterPro" id="IPR017441">
    <property type="entry name" value="Protein_kinase_ATP_BS"/>
</dbReference>
<keyword evidence="5" id="KW-1185">Reference proteome</keyword>
<evidence type="ECO:0000259" key="3">
    <source>
        <dbReference type="Pfam" id="PF14786"/>
    </source>
</evidence>
<evidence type="ECO:0000256" key="2">
    <source>
        <dbReference type="SAM" id="MobiDB-lite"/>
    </source>
</evidence>
<proteinExistence type="predicted"/>
<dbReference type="OrthoDB" id="4062651at2759"/>
<feature type="domain" description="Tube Death" evidence="3">
    <location>
        <begin position="14"/>
        <end position="80"/>
    </location>
</feature>
<keyword evidence="1" id="KW-0067">ATP-binding</keyword>
<name>A0A812CEI8_ACAPH</name>
<feature type="region of interest" description="Disordered" evidence="2">
    <location>
        <begin position="98"/>
        <end position="120"/>
    </location>
</feature>
<feature type="binding site" evidence="1">
    <location>
        <position position="231"/>
    </location>
    <ligand>
        <name>ATP</name>
        <dbReference type="ChEBI" id="CHEBI:30616"/>
    </ligand>
</feature>
<dbReference type="GO" id="GO:0005524">
    <property type="term" value="F:ATP binding"/>
    <property type="evidence" value="ECO:0007669"/>
    <property type="project" value="UniProtKB-UniRule"/>
</dbReference>
<accession>A0A812CEI8</accession>
<dbReference type="InterPro" id="IPR011029">
    <property type="entry name" value="DEATH-like_dom_sf"/>
</dbReference>
<dbReference type="Pfam" id="PF14786">
    <property type="entry name" value="Death_2"/>
    <property type="match status" value="1"/>
</dbReference>
<evidence type="ECO:0000313" key="4">
    <source>
        <dbReference type="EMBL" id="CAE1262767.1"/>
    </source>
</evidence>
<reference evidence="4" key="1">
    <citation type="submission" date="2021-01" db="EMBL/GenBank/DDBJ databases">
        <authorList>
            <person name="Li R."/>
            <person name="Bekaert M."/>
        </authorList>
    </citation>
    <scope>NUCLEOTIDE SEQUENCE</scope>
    <source>
        <strain evidence="4">Farmed</strain>
    </source>
</reference>
<dbReference type="AlphaFoldDB" id="A0A812CEI8"/>
<dbReference type="InterPro" id="IPR011009">
    <property type="entry name" value="Kinase-like_dom_sf"/>
</dbReference>
<dbReference type="SUPFAM" id="SSF47986">
    <property type="entry name" value="DEATH domain"/>
    <property type="match status" value="1"/>
</dbReference>
<dbReference type="PROSITE" id="PS00107">
    <property type="entry name" value="PROTEIN_KINASE_ATP"/>
    <property type="match status" value="1"/>
</dbReference>
<dbReference type="Gene3D" id="3.30.200.20">
    <property type="entry name" value="Phosphorylase Kinase, domain 1"/>
    <property type="match status" value="1"/>
</dbReference>
<dbReference type="InterPro" id="IPR029397">
    <property type="entry name" value="Tube_Death"/>
</dbReference>
<evidence type="ECO:0000313" key="5">
    <source>
        <dbReference type="Proteomes" id="UP000597762"/>
    </source>
</evidence>
<dbReference type="EMBL" id="CAHIKZ030001397">
    <property type="protein sequence ID" value="CAE1262767.1"/>
    <property type="molecule type" value="Genomic_DNA"/>
</dbReference>
<sequence>MENIPQYLDDPNSPLRYTAQDGLNIRTKSQQKGRSPTVLLLEDWSTQNPQIHHLIEALKKSELYAAADYLSVSVLKGTEPPAENKSFSSCDGCQKHTCGKPAEHNESSSSTKWRTGNEHTQMKPCLSLTESINSREDVKSLPLVGSAPPPTPVNDQKCKATENDEMDEVKKTFKMIAIESGHCPRIAYNILSEMTDNFNDKDVFYGGRLLGSGGFGSVYLGVKSGLKVAVKRLFDTTDEQTKLFEKIVFLISKYLYHLIYQVQKKKEND</sequence>
<protein>
    <recommendedName>
        <fullName evidence="3">Tube Death domain-containing protein</fullName>
    </recommendedName>
</protein>
<dbReference type="Proteomes" id="UP000597762">
    <property type="component" value="Unassembled WGS sequence"/>
</dbReference>
<keyword evidence="1" id="KW-0547">Nucleotide-binding</keyword>
<dbReference type="SUPFAM" id="SSF56112">
    <property type="entry name" value="Protein kinase-like (PK-like)"/>
    <property type="match status" value="1"/>
</dbReference>
<organism evidence="4 5">
    <name type="scientific">Acanthosepion pharaonis</name>
    <name type="common">Pharaoh cuttlefish</name>
    <name type="synonym">Sepia pharaonis</name>
    <dbReference type="NCBI Taxonomy" id="158019"/>
    <lineage>
        <taxon>Eukaryota</taxon>
        <taxon>Metazoa</taxon>
        <taxon>Spiralia</taxon>
        <taxon>Lophotrochozoa</taxon>
        <taxon>Mollusca</taxon>
        <taxon>Cephalopoda</taxon>
        <taxon>Coleoidea</taxon>
        <taxon>Decapodiformes</taxon>
        <taxon>Sepiida</taxon>
        <taxon>Sepiina</taxon>
        <taxon>Sepiidae</taxon>
        <taxon>Acanthosepion</taxon>
    </lineage>
</organism>
<dbReference type="Gene3D" id="1.10.533.10">
    <property type="entry name" value="Death Domain, Fas"/>
    <property type="match status" value="1"/>
</dbReference>
<comment type="caution">
    <text evidence="4">The sequence shown here is derived from an EMBL/GenBank/DDBJ whole genome shotgun (WGS) entry which is preliminary data.</text>
</comment>